<dbReference type="InterPro" id="IPR004027">
    <property type="entry name" value="SEC_C_motif"/>
</dbReference>
<evidence type="ECO:0000313" key="1">
    <source>
        <dbReference type="EMBL" id="KHN08336.1"/>
    </source>
</evidence>
<dbReference type="EMBL" id="KN666061">
    <property type="protein sequence ID" value="KHN08336.1"/>
    <property type="molecule type" value="Genomic_DNA"/>
</dbReference>
<proteinExistence type="predicted"/>
<dbReference type="Gene3D" id="3.10.450.50">
    <property type="match status" value="1"/>
</dbReference>
<dbReference type="Proteomes" id="UP000053555">
    <property type="component" value="Unassembled WGS sequence"/>
</dbReference>
<sequence length="99" mass="10759">MVMAGTGCENAEKVEQILEQVNGDVDAAIEFLIAEQRTEECSANSDSLPSQANTHSNIPRNKVCPCGSKKKYKACCGSALGKQSAKFVVYVPWTFLLLF</sequence>
<protein>
    <submittedName>
        <fullName evidence="1">Uncharacterized protein</fullName>
    </submittedName>
</protein>
<organism evidence="1">
    <name type="scientific">Glycine soja</name>
    <name type="common">Wild soybean</name>
    <dbReference type="NCBI Taxonomy" id="3848"/>
    <lineage>
        <taxon>Eukaryota</taxon>
        <taxon>Viridiplantae</taxon>
        <taxon>Streptophyta</taxon>
        <taxon>Embryophyta</taxon>
        <taxon>Tracheophyta</taxon>
        <taxon>Spermatophyta</taxon>
        <taxon>Magnoliopsida</taxon>
        <taxon>eudicotyledons</taxon>
        <taxon>Gunneridae</taxon>
        <taxon>Pentapetalae</taxon>
        <taxon>rosids</taxon>
        <taxon>fabids</taxon>
        <taxon>Fabales</taxon>
        <taxon>Fabaceae</taxon>
        <taxon>Papilionoideae</taxon>
        <taxon>50 kb inversion clade</taxon>
        <taxon>NPAAA clade</taxon>
        <taxon>indigoferoid/millettioid clade</taxon>
        <taxon>Phaseoleae</taxon>
        <taxon>Glycine</taxon>
        <taxon>Glycine subgen. Soja</taxon>
    </lineage>
</organism>
<dbReference type="AlphaFoldDB" id="A0A0B2PG58"/>
<dbReference type="SUPFAM" id="SSF103642">
    <property type="entry name" value="Sec-C motif"/>
    <property type="match status" value="1"/>
</dbReference>
<gene>
    <name evidence="1" type="ORF">glysoja_045087</name>
</gene>
<dbReference type="CDD" id="cd14279">
    <property type="entry name" value="CUE"/>
    <property type="match status" value="1"/>
</dbReference>
<reference evidence="1" key="1">
    <citation type="submission" date="2014-07" db="EMBL/GenBank/DDBJ databases">
        <title>Identification of a novel salt tolerance gene in wild soybean by whole-genome sequencing.</title>
        <authorList>
            <person name="Lam H.-M."/>
            <person name="Qi X."/>
            <person name="Li M.-W."/>
            <person name="Liu X."/>
            <person name="Xie M."/>
            <person name="Ni M."/>
            <person name="Xu X."/>
        </authorList>
    </citation>
    <scope>NUCLEOTIDE SEQUENCE [LARGE SCALE GENOMIC DNA]</scope>
    <source>
        <tissue evidence="1">Root</tissue>
    </source>
</reference>
<name>A0A0B2PG58_GLYSO</name>
<accession>A0A0B2PG58</accession>
<dbReference type="Pfam" id="PF02810">
    <property type="entry name" value="SEC-C"/>
    <property type="match status" value="1"/>
</dbReference>